<accession>A0A678T7P6</accession>
<sequence>MQQDKLPGDCTSRANCQASISTHSDGVSRKRPASPYSMLNLRYVKRRFSPLKLEDIMEVDPPQPTHYVRLVFDPLTSWQIVRGHSLDVIQNWLTPFGAKPVTEYHITLALLCCQPTEQFHDLSPLTHLLAGVKFVLSDFNVLGRTLVLNAHELQDGSNFVPVNMAVSHIKEWLKVHGYIIHNSHLPLHLSVSKLHDLDDNTRSYIGSWPYFTQDNTSIVVTPSALELVTIRGNPNNPKQIVQSLPIPARW</sequence>
<evidence type="ECO:0000313" key="1">
    <source>
        <dbReference type="EMBL" id="AWH65946.1"/>
    </source>
</evidence>
<dbReference type="EMBL" id="MG987420">
    <property type="protein sequence ID" value="AWH65946.1"/>
    <property type="molecule type" value="Genomic_RNA"/>
</dbReference>
<organism evidence="1">
    <name type="scientific">Middle East respiratory syndrome-related coronavirus</name>
    <name type="common">MERS-CoV</name>
    <dbReference type="NCBI Taxonomy" id="1335626"/>
    <lineage>
        <taxon>Viruses</taxon>
        <taxon>Riboviria</taxon>
        <taxon>Orthornavirae</taxon>
        <taxon>Pisuviricota</taxon>
        <taxon>Pisoniviricetes</taxon>
        <taxon>Nidovirales</taxon>
        <taxon>Cornidovirineae</taxon>
        <taxon>Coronaviridae</taxon>
        <taxon>Orthocoronavirinae</taxon>
        <taxon>Betacoronavirus</taxon>
        <taxon>Merbecovirus</taxon>
        <taxon>Betacoronavirus cameli</taxon>
    </lineage>
</organism>
<name>A0A678T7P6_MERS</name>
<protein>
    <submittedName>
        <fullName evidence="1">ORF4b</fullName>
    </submittedName>
</protein>
<proteinExistence type="predicted"/>
<gene>
    <name evidence="1" type="primary">orf4b</name>
</gene>
<reference evidence="1" key="1">
    <citation type="submission" date="2018-02" db="EMBL/GenBank/DDBJ databases">
        <title>Discovery of novel bat betacoronaviruses in south China.</title>
        <authorList>
            <person name="Luo C."/>
            <person name="Wang N."/>
            <person name="Yang X.-L."/>
            <person name="Liu H.-Z."/>
            <person name="Zhang W."/>
            <person name="Li B."/>
            <person name="Hu B."/>
            <person name="Peng C."/>
            <person name="Zhu G.-J."/>
            <person name="Shi Z.-L."/>
        </authorList>
    </citation>
    <scope>NUCLEOTIDE SEQUENCE</scope>
    <source>
        <strain evidence="1">NL13892</strain>
    </source>
</reference>